<reference evidence="10" key="1">
    <citation type="submission" date="2019-12" db="UniProtKB">
        <authorList>
            <consortium name="WormBaseParasite"/>
        </authorList>
    </citation>
    <scope>IDENTIFICATION</scope>
</reference>
<protein>
    <submittedName>
        <fullName evidence="10">Mesoderm development candidate 2</fullName>
    </submittedName>
</protein>
<proteinExistence type="inferred from homology"/>
<dbReference type="STRING" id="70415.A0A5S6QWY8"/>
<dbReference type="Pfam" id="PF10185">
    <property type="entry name" value="Mesd"/>
    <property type="match status" value="1"/>
</dbReference>
<keyword evidence="6" id="KW-0143">Chaperone</keyword>
<feature type="region of interest" description="Disordered" evidence="7">
    <location>
        <begin position="39"/>
        <end position="67"/>
    </location>
</feature>
<keyword evidence="3" id="KW-0879">Wnt signaling pathway</keyword>
<evidence type="ECO:0000256" key="5">
    <source>
        <dbReference type="ARBA" id="ARBA00022824"/>
    </source>
</evidence>
<dbReference type="InterPro" id="IPR019330">
    <property type="entry name" value="MESD"/>
</dbReference>
<sequence>MRRCIGLLIIVAVGVGKKSLMDYSEADLERLYDQWEEGDDPLEEDELPEWKRPNRNRFNPNNIGDPEELAKKMKKGRTLMIFVSVSGSPSASELEEITMLWQSSLYNNHIDVQRFIVDHNRAIFMFKDGAQAWEAKDFLLKQDSASFCPLLRLLVGCCCAVHFLLLYFTSASIMSDFIVENNYRQRVTSLELALCKIGYIKQRVKLNTEAVKKEVHRSFAQQICYLRQREQQLIDQVETIAKSKDHYLSQQERLLQDNLTAYKEGLQKFQTSVKANGGSEHCSVEFRDIINKFSVIDLEPCESPNIFFNVNHDTLRKAIFLFGDIKIDKRFKTPTSLPYAVEDYDEEELLHSLLRRKGLPMSNTVSMRGPCFLTDPDSLAMCRALTANITGEEEELKGAVDSCCTTHSVSSRLKRQDDLDNWLHHIKNNAEMEPTFGEDPLILRSVTSGDLPGLTEAKEENDLSSIALEDKSTSSCDSFEQVGSDVSTSTIRSIEHQFKKILNSSASKWLSVSFGDTNSAAVSAMKDSPHFNAEKVSVPVKSASNQQLPMKNTSEERRGNDASRSGLDASAALAEHCNKIWKSENSLWLPCSSVDP</sequence>
<evidence type="ECO:0000256" key="6">
    <source>
        <dbReference type="ARBA" id="ARBA00023186"/>
    </source>
</evidence>
<feature type="signal peptide" evidence="8">
    <location>
        <begin position="1"/>
        <end position="16"/>
    </location>
</feature>
<feature type="compositionally biased region" description="Polar residues" evidence="7">
    <location>
        <begin position="542"/>
        <end position="552"/>
    </location>
</feature>
<dbReference type="GO" id="GO:0016055">
    <property type="term" value="P:Wnt signaling pathway"/>
    <property type="evidence" value="ECO:0007669"/>
    <property type="project" value="UniProtKB-KW"/>
</dbReference>
<evidence type="ECO:0000256" key="2">
    <source>
        <dbReference type="ARBA" id="ARBA00011068"/>
    </source>
</evidence>
<dbReference type="PANTHER" id="PTHR17600:SF2">
    <property type="entry name" value="LRP CHAPERONE MESD"/>
    <property type="match status" value="1"/>
</dbReference>
<dbReference type="GO" id="GO:0005783">
    <property type="term" value="C:endoplasmic reticulum"/>
    <property type="evidence" value="ECO:0007669"/>
    <property type="project" value="UniProtKB-SubCell"/>
</dbReference>
<evidence type="ECO:0000256" key="7">
    <source>
        <dbReference type="SAM" id="MobiDB-lite"/>
    </source>
</evidence>
<dbReference type="GO" id="GO:0006457">
    <property type="term" value="P:protein folding"/>
    <property type="evidence" value="ECO:0007669"/>
    <property type="project" value="InterPro"/>
</dbReference>
<dbReference type="Proteomes" id="UP000046395">
    <property type="component" value="Unassembled WGS sequence"/>
</dbReference>
<name>A0A5S6QWY8_TRIMR</name>
<dbReference type="Gene3D" id="6.10.250.640">
    <property type="match status" value="1"/>
</dbReference>
<evidence type="ECO:0000256" key="4">
    <source>
        <dbReference type="ARBA" id="ARBA00022729"/>
    </source>
</evidence>
<dbReference type="WBParaSite" id="TMUE_3000011770.1">
    <property type="protein sequence ID" value="TMUE_3000011770.1"/>
    <property type="gene ID" value="WBGene00292899"/>
</dbReference>
<feature type="chain" id="PRO_5024303507" evidence="8">
    <location>
        <begin position="17"/>
        <end position="596"/>
    </location>
</feature>
<keyword evidence="5" id="KW-0256">Endoplasmic reticulum</keyword>
<evidence type="ECO:0000313" key="10">
    <source>
        <dbReference type="WBParaSite" id="TMUE_3000011770.1"/>
    </source>
</evidence>
<evidence type="ECO:0000256" key="1">
    <source>
        <dbReference type="ARBA" id="ARBA00004240"/>
    </source>
</evidence>
<evidence type="ECO:0000313" key="9">
    <source>
        <dbReference type="Proteomes" id="UP000046395"/>
    </source>
</evidence>
<comment type="similarity">
    <text evidence="2">Belongs to the MESD family.</text>
</comment>
<keyword evidence="9" id="KW-1185">Reference proteome</keyword>
<evidence type="ECO:0000256" key="8">
    <source>
        <dbReference type="SAM" id="SignalP"/>
    </source>
</evidence>
<dbReference type="Gene3D" id="3.30.70.260">
    <property type="match status" value="1"/>
</dbReference>
<accession>A0A5S6QWY8</accession>
<dbReference type="AlphaFoldDB" id="A0A5S6QWY8"/>
<dbReference type="PANTHER" id="PTHR17600">
    <property type="entry name" value="MESODERM DEVELOPMENT CANDIDATE 2"/>
    <property type="match status" value="1"/>
</dbReference>
<organism evidence="9 10">
    <name type="scientific">Trichuris muris</name>
    <name type="common">Mouse whipworm</name>
    <dbReference type="NCBI Taxonomy" id="70415"/>
    <lineage>
        <taxon>Eukaryota</taxon>
        <taxon>Metazoa</taxon>
        <taxon>Ecdysozoa</taxon>
        <taxon>Nematoda</taxon>
        <taxon>Enoplea</taxon>
        <taxon>Dorylaimia</taxon>
        <taxon>Trichinellida</taxon>
        <taxon>Trichuridae</taxon>
        <taxon>Trichuris</taxon>
    </lineage>
</organism>
<keyword evidence="4 8" id="KW-0732">Signal</keyword>
<evidence type="ECO:0000256" key="3">
    <source>
        <dbReference type="ARBA" id="ARBA00022687"/>
    </source>
</evidence>
<comment type="subcellular location">
    <subcellularLocation>
        <location evidence="1">Endoplasmic reticulum</location>
    </subcellularLocation>
</comment>
<feature type="region of interest" description="Disordered" evidence="7">
    <location>
        <begin position="540"/>
        <end position="565"/>
    </location>
</feature>